<proteinExistence type="predicted"/>
<evidence type="ECO:0000256" key="1">
    <source>
        <dbReference type="SAM" id="MobiDB-lite"/>
    </source>
</evidence>
<name>A0AAV1T898_9STRA</name>
<accession>A0AAV1T898</accession>
<feature type="compositionally biased region" description="Low complexity" evidence="1">
    <location>
        <begin position="230"/>
        <end position="255"/>
    </location>
</feature>
<dbReference type="Proteomes" id="UP001162060">
    <property type="component" value="Unassembled WGS sequence"/>
</dbReference>
<feature type="region of interest" description="Disordered" evidence="1">
    <location>
        <begin position="200"/>
        <end position="294"/>
    </location>
</feature>
<dbReference type="EMBL" id="CAKLBY020000024">
    <property type="protein sequence ID" value="CAK7902323.1"/>
    <property type="molecule type" value="Genomic_DNA"/>
</dbReference>
<sequence length="417" mass="44850">MHVLLVLLWALRTRLDEVLCPGLAARRLTNLNNLLLVVIQWREGAVATGAGALHQVLQSSLYTPHHHRCPPCHHHRRGLGNHQCPPRHAVWQAEMQLRIQGPLWRWMCIHVHRYAPTLQLGREAVKSGVGKAVGMTIRLPVDGMKRCPLHPLQLCLDCESQVTQLLAACGEDTTHLLDDQGDVTLDPQARDTLWEHVHTTGPLGLNNAAPAPPGPGFLRQAPSKRSSHAPSMSGSSVTFSSSPSPALVSSSSVSSGRRRRSAILDTTTLRGSGGPQRGAVCHRGETQREKRPAAVGEVGSILTCQAWCSTAEGTQRAPEGLGGAARVRRGRSVAEAGTCASVLAADSLDTKGVPHAQPAEKRSRKVMRQCCESWCRLSEANLEAVYSQSVHVKRCALCAYTARAEAGSALAVDGQSA</sequence>
<feature type="signal peptide" evidence="2">
    <location>
        <begin position="1"/>
        <end position="16"/>
    </location>
</feature>
<dbReference type="AlphaFoldDB" id="A0AAV1T898"/>
<keyword evidence="2" id="KW-0732">Signal</keyword>
<feature type="chain" id="PRO_5043785419" evidence="2">
    <location>
        <begin position="17"/>
        <end position="417"/>
    </location>
</feature>
<reference evidence="3" key="1">
    <citation type="submission" date="2024-01" db="EMBL/GenBank/DDBJ databases">
        <authorList>
            <person name="Webb A."/>
        </authorList>
    </citation>
    <scope>NUCLEOTIDE SEQUENCE</scope>
    <source>
        <strain evidence="3">Pm1</strain>
    </source>
</reference>
<evidence type="ECO:0000256" key="2">
    <source>
        <dbReference type="SAM" id="SignalP"/>
    </source>
</evidence>
<evidence type="ECO:0000313" key="3">
    <source>
        <dbReference type="EMBL" id="CAK7902323.1"/>
    </source>
</evidence>
<comment type="caution">
    <text evidence="3">The sequence shown here is derived from an EMBL/GenBank/DDBJ whole genome shotgun (WGS) entry which is preliminary data.</text>
</comment>
<evidence type="ECO:0000313" key="4">
    <source>
        <dbReference type="Proteomes" id="UP001162060"/>
    </source>
</evidence>
<organism evidence="3 4">
    <name type="scientific">Peronospora matthiolae</name>
    <dbReference type="NCBI Taxonomy" id="2874970"/>
    <lineage>
        <taxon>Eukaryota</taxon>
        <taxon>Sar</taxon>
        <taxon>Stramenopiles</taxon>
        <taxon>Oomycota</taxon>
        <taxon>Peronosporomycetes</taxon>
        <taxon>Peronosporales</taxon>
        <taxon>Peronosporaceae</taxon>
        <taxon>Peronospora</taxon>
    </lineage>
</organism>
<protein>
    <submittedName>
        <fullName evidence="3">Uncharacterized protein</fullName>
    </submittedName>
</protein>
<feature type="compositionally biased region" description="Basic and acidic residues" evidence="1">
    <location>
        <begin position="282"/>
        <end position="292"/>
    </location>
</feature>
<gene>
    <name evidence="3" type="ORF">PM001_LOCUS2488</name>
</gene>